<dbReference type="GO" id="GO:0009279">
    <property type="term" value="C:cell outer membrane"/>
    <property type="evidence" value="ECO:0007669"/>
    <property type="project" value="UniProtKB-SubCell"/>
</dbReference>
<dbReference type="Pfam" id="PF00691">
    <property type="entry name" value="OmpA"/>
    <property type="match status" value="1"/>
</dbReference>
<dbReference type="InterPro" id="IPR006664">
    <property type="entry name" value="OMP_bac"/>
</dbReference>
<keyword evidence="3" id="KW-0998">Cell outer membrane</keyword>
<dbReference type="EMBL" id="QKZL01000001">
    <property type="protein sequence ID" value="PZX19681.1"/>
    <property type="molecule type" value="Genomic_DNA"/>
</dbReference>
<feature type="signal peptide" evidence="5">
    <location>
        <begin position="1"/>
        <end position="18"/>
    </location>
</feature>
<evidence type="ECO:0000313" key="7">
    <source>
        <dbReference type="EMBL" id="PZX19681.1"/>
    </source>
</evidence>
<dbReference type="Gene3D" id="3.30.1330.60">
    <property type="entry name" value="OmpA-like domain"/>
    <property type="match status" value="1"/>
</dbReference>
<dbReference type="SUPFAM" id="SSF103088">
    <property type="entry name" value="OmpA-like"/>
    <property type="match status" value="1"/>
</dbReference>
<dbReference type="InterPro" id="IPR050330">
    <property type="entry name" value="Bact_OuterMem_StrucFunc"/>
</dbReference>
<feature type="chain" id="PRO_5015914732" evidence="5">
    <location>
        <begin position="19"/>
        <end position="214"/>
    </location>
</feature>
<dbReference type="CDD" id="cd07185">
    <property type="entry name" value="OmpA_C-like"/>
    <property type="match status" value="1"/>
</dbReference>
<evidence type="ECO:0000313" key="8">
    <source>
        <dbReference type="Proteomes" id="UP000248916"/>
    </source>
</evidence>
<protein>
    <submittedName>
        <fullName evidence="7">Outer membrane protein OmpA-like peptidoglycan-associated protein</fullName>
    </submittedName>
</protein>
<dbReference type="Proteomes" id="UP000248916">
    <property type="component" value="Unassembled WGS sequence"/>
</dbReference>
<dbReference type="PRINTS" id="PR01021">
    <property type="entry name" value="OMPADOMAIN"/>
</dbReference>
<dbReference type="InterPro" id="IPR036737">
    <property type="entry name" value="OmpA-like_sf"/>
</dbReference>
<reference evidence="7 8" key="1">
    <citation type="submission" date="2018-06" db="EMBL/GenBank/DDBJ databases">
        <title>Genomic Encyclopedia of Archaeal and Bacterial Type Strains, Phase II (KMG-II): from individual species to whole genera.</title>
        <authorList>
            <person name="Goeker M."/>
        </authorList>
    </citation>
    <scope>NUCLEOTIDE SEQUENCE [LARGE SCALE GENOMIC DNA]</scope>
    <source>
        <strain evidence="7 8">DSM 22009</strain>
    </source>
</reference>
<name>A0A2W7NGY5_9RHOB</name>
<organism evidence="7 8">
    <name type="scientific">Palleronia aestuarii</name>
    <dbReference type="NCBI Taxonomy" id="568105"/>
    <lineage>
        <taxon>Bacteria</taxon>
        <taxon>Pseudomonadati</taxon>
        <taxon>Pseudomonadota</taxon>
        <taxon>Alphaproteobacteria</taxon>
        <taxon>Rhodobacterales</taxon>
        <taxon>Roseobacteraceae</taxon>
        <taxon>Palleronia</taxon>
    </lineage>
</organism>
<dbReference type="AlphaFoldDB" id="A0A2W7NGY5"/>
<dbReference type="PANTHER" id="PTHR30329:SF21">
    <property type="entry name" value="LIPOPROTEIN YIAD-RELATED"/>
    <property type="match status" value="1"/>
</dbReference>
<dbReference type="PROSITE" id="PS51123">
    <property type="entry name" value="OMPA_2"/>
    <property type="match status" value="1"/>
</dbReference>
<keyword evidence="5" id="KW-0732">Signal</keyword>
<evidence type="ECO:0000259" key="6">
    <source>
        <dbReference type="PROSITE" id="PS51123"/>
    </source>
</evidence>
<evidence type="ECO:0000256" key="3">
    <source>
        <dbReference type="ARBA" id="ARBA00023237"/>
    </source>
</evidence>
<evidence type="ECO:0000256" key="2">
    <source>
        <dbReference type="ARBA" id="ARBA00023136"/>
    </source>
</evidence>
<keyword evidence="8" id="KW-1185">Reference proteome</keyword>
<comment type="caution">
    <text evidence="7">The sequence shown here is derived from an EMBL/GenBank/DDBJ whole genome shotgun (WGS) entry which is preliminary data.</text>
</comment>
<dbReference type="PANTHER" id="PTHR30329">
    <property type="entry name" value="STATOR ELEMENT OF FLAGELLAR MOTOR COMPLEX"/>
    <property type="match status" value="1"/>
</dbReference>
<evidence type="ECO:0000256" key="4">
    <source>
        <dbReference type="PROSITE-ProRule" id="PRU00473"/>
    </source>
</evidence>
<accession>A0A2W7NGY5</accession>
<feature type="domain" description="OmpA-like" evidence="6">
    <location>
        <begin position="58"/>
        <end position="174"/>
    </location>
</feature>
<evidence type="ECO:0000256" key="1">
    <source>
        <dbReference type="ARBA" id="ARBA00004442"/>
    </source>
</evidence>
<sequence length="214" mass="23055">MRIVLSAFAATMLLVSCAASPSWNRPAGSMLDEGRFGEPTRNNLLVQTGQISQIEGLNNRFSTEIDSVVTFAFNSAVLDAAARATIARQAAWIRQFPEVAFRVYGHTDLVGSDAYNYALGLRRAEAVVAALVSHGVNPARLAALVSFGETQPLIVTQGRERANRRTVIEVSGFAGGSDRLMNGKYAAVIFREYVRSAEPFVTLGDVGTTDIDTP</sequence>
<evidence type="ECO:0000256" key="5">
    <source>
        <dbReference type="SAM" id="SignalP"/>
    </source>
</evidence>
<proteinExistence type="predicted"/>
<gene>
    <name evidence="7" type="ORF">LX81_00138</name>
</gene>
<keyword evidence="2 4" id="KW-0472">Membrane</keyword>
<dbReference type="RefSeq" id="WP_373280254.1">
    <property type="nucleotide sequence ID" value="NZ_QKZL01000001.1"/>
</dbReference>
<dbReference type="InterPro" id="IPR006665">
    <property type="entry name" value="OmpA-like"/>
</dbReference>
<dbReference type="PROSITE" id="PS51257">
    <property type="entry name" value="PROKAR_LIPOPROTEIN"/>
    <property type="match status" value="1"/>
</dbReference>
<comment type="subcellular location">
    <subcellularLocation>
        <location evidence="1">Cell outer membrane</location>
    </subcellularLocation>
</comment>